<evidence type="ECO:0000256" key="11">
    <source>
        <dbReference type="ARBA" id="ARBA00041912"/>
    </source>
</evidence>
<keyword evidence="5" id="KW-0413">Isomerase</keyword>
<comment type="subcellular location">
    <subcellularLocation>
        <location evidence="1">Secreted</location>
    </subcellularLocation>
</comment>
<evidence type="ECO:0000313" key="15">
    <source>
        <dbReference type="Proteomes" id="UP001217089"/>
    </source>
</evidence>
<dbReference type="InterPro" id="IPR019829">
    <property type="entry name" value="Macrophage_inhib_fac_CS"/>
</dbReference>
<comment type="caution">
    <text evidence="14">The sequence shown here is derived from an EMBL/GenBank/DDBJ whole genome shotgun (WGS) entry which is preliminary data.</text>
</comment>
<evidence type="ECO:0000256" key="9">
    <source>
        <dbReference type="ARBA" id="ARBA00039086"/>
    </source>
</evidence>
<dbReference type="Proteomes" id="UP001217089">
    <property type="component" value="Unassembled WGS sequence"/>
</dbReference>
<protein>
    <recommendedName>
        <fullName evidence="12">L-dopachrome isomerase</fullName>
        <ecNumber evidence="9">5.3.2.1</ecNumber>
        <ecNumber evidence="8">5.3.3.12</ecNumber>
    </recommendedName>
    <alternativeName>
        <fullName evidence="10">L-dopachrome tautomerase</fullName>
    </alternativeName>
    <alternativeName>
        <fullName evidence="11">Phenylpyruvate tautomerase</fullName>
    </alternativeName>
</protein>
<dbReference type="PROSITE" id="PS01158">
    <property type="entry name" value="MIF"/>
    <property type="match status" value="1"/>
</dbReference>
<name>A0ABQ9F7F7_TEGGR</name>
<comment type="catalytic activity">
    <reaction evidence="7">
        <text>L-dopachrome = 5,6-dihydroxyindole-2-carboxylate</text>
        <dbReference type="Rhea" id="RHEA:13041"/>
        <dbReference type="ChEBI" id="CHEBI:16875"/>
        <dbReference type="ChEBI" id="CHEBI:57509"/>
        <dbReference type="EC" id="5.3.3.12"/>
    </reaction>
</comment>
<dbReference type="Gene3D" id="3.30.429.10">
    <property type="entry name" value="Macrophage Migration Inhibitory Factor"/>
    <property type="match status" value="1"/>
</dbReference>
<organism evidence="14 15">
    <name type="scientific">Tegillarca granosa</name>
    <name type="common">Malaysian cockle</name>
    <name type="synonym">Anadara granosa</name>
    <dbReference type="NCBI Taxonomy" id="220873"/>
    <lineage>
        <taxon>Eukaryota</taxon>
        <taxon>Metazoa</taxon>
        <taxon>Spiralia</taxon>
        <taxon>Lophotrochozoa</taxon>
        <taxon>Mollusca</taxon>
        <taxon>Bivalvia</taxon>
        <taxon>Autobranchia</taxon>
        <taxon>Pteriomorphia</taxon>
        <taxon>Arcoida</taxon>
        <taxon>Arcoidea</taxon>
        <taxon>Arcidae</taxon>
        <taxon>Tegillarca</taxon>
    </lineage>
</organism>
<dbReference type="EMBL" id="JARBDR010000440">
    <property type="protein sequence ID" value="KAJ8312146.1"/>
    <property type="molecule type" value="Genomic_DNA"/>
</dbReference>
<comment type="catalytic activity">
    <reaction evidence="6">
        <text>3-phenylpyruvate = enol-phenylpyruvate</text>
        <dbReference type="Rhea" id="RHEA:17097"/>
        <dbReference type="ChEBI" id="CHEBI:16815"/>
        <dbReference type="ChEBI" id="CHEBI:18005"/>
        <dbReference type="EC" id="5.3.2.1"/>
    </reaction>
</comment>
<keyword evidence="4" id="KW-0964">Secreted</keyword>
<evidence type="ECO:0000256" key="10">
    <source>
        <dbReference type="ARBA" id="ARBA00041631"/>
    </source>
</evidence>
<dbReference type="PANTHER" id="PTHR11954">
    <property type="entry name" value="D-DOPACHROME DECARBOXYLASE"/>
    <property type="match status" value="1"/>
</dbReference>
<dbReference type="EC" id="5.3.2.1" evidence="9"/>
<evidence type="ECO:0000313" key="14">
    <source>
        <dbReference type="EMBL" id="KAJ8312146.1"/>
    </source>
</evidence>
<accession>A0ABQ9F7F7</accession>
<evidence type="ECO:0000256" key="6">
    <source>
        <dbReference type="ARBA" id="ARBA00036735"/>
    </source>
</evidence>
<dbReference type="PANTHER" id="PTHR11954:SF6">
    <property type="entry name" value="MACROPHAGE MIGRATION INHIBITORY FACTOR"/>
    <property type="match status" value="1"/>
</dbReference>
<evidence type="ECO:0000256" key="13">
    <source>
        <dbReference type="SAM" id="MobiDB-lite"/>
    </source>
</evidence>
<dbReference type="SUPFAM" id="SSF55331">
    <property type="entry name" value="Tautomerase/MIF"/>
    <property type="match status" value="1"/>
</dbReference>
<evidence type="ECO:0000256" key="3">
    <source>
        <dbReference type="ARBA" id="ARBA00022514"/>
    </source>
</evidence>
<proteinExistence type="inferred from homology"/>
<evidence type="ECO:0000256" key="4">
    <source>
        <dbReference type="ARBA" id="ARBA00022525"/>
    </source>
</evidence>
<reference evidence="14 15" key="1">
    <citation type="submission" date="2022-12" db="EMBL/GenBank/DDBJ databases">
        <title>Chromosome-level genome of Tegillarca granosa.</title>
        <authorList>
            <person name="Kim J."/>
        </authorList>
    </citation>
    <scope>NUCLEOTIDE SEQUENCE [LARGE SCALE GENOMIC DNA]</scope>
    <source>
        <strain evidence="14">Teg-2019</strain>
        <tissue evidence="14">Adductor muscle</tissue>
    </source>
</reference>
<keyword evidence="15" id="KW-1185">Reference proteome</keyword>
<evidence type="ECO:0000256" key="8">
    <source>
        <dbReference type="ARBA" id="ARBA00038932"/>
    </source>
</evidence>
<dbReference type="InterPro" id="IPR014347">
    <property type="entry name" value="Tautomerase/MIF_sf"/>
</dbReference>
<sequence>MPTFVIYTNQPKSSIADDFLKEATSLIATRLGKPASFVTVRVHPDQMMSHGGTTDPCASVELYSIGKLGPDFNDEHAAEIGKFISAKLNVPIDRFYVTFVDLERCNVGLNVQVGSKNSEFGHQDKLQHNYDIKGRNQVFTEILKSNQVCKSSDATMSKPRHKGWERPSSNS</sequence>
<evidence type="ECO:0000256" key="5">
    <source>
        <dbReference type="ARBA" id="ARBA00023235"/>
    </source>
</evidence>
<keyword evidence="3" id="KW-0202">Cytokine</keyword>
<dbReference type="Pfam" id="PF01187">
    <property type="entry name" value="MIF"/>
    <property type="match status" value="1"/>
</dbReference>
<evidence type="ECO:0000256" key="7">
    <source>
        <dbReference type="ARBA" id="ARBA00036823"/>
    </source>
</evidence>
<evidence type="ECO:0000256" key="2">
    <source>
        <dbReference type="ARBA" id="ARBA00005851"/>
    </source>
</evidence>
<comment type="similarity">
    <text evidence="2">Belongs to the MIF family.</text>
</comment>
<dbReference type="InterPro" id="IPR001398">
    <property type="entry name" value="Macrophage_inhib_fac"/>
</dbReference>
<evidence type="ECO:0000256" key="1">
    <source>
        <dbReference type="ARBA" id="ARBA00004613"/>
    </source>
</evidence>
<gene>
    <name evidence="14" type="ORF">KUTeg_009519</name>
</gene>
<dbReference type="EC" id="5.3.3.12" evidence="8"/>
<feature type="region of interest" description="Disordered" evidence="13">
    <location>
        <begin position="150"/>
        <end position="171"/>
    </location>
</feature>
<evidence type="ECO:0000256" key="12">
    <source>
        <dbReference type="ARBA" id="ARBA00042730"/>
    </source>
</evidence>